<keyword evidence="1" id="KW-0378">Hydrolase</keyword>
<protein>
    <submittedName>
        <fullName evidence="4">Metal dependent phosphohydrolase</fullName>
    </submittedName>
</protein>
<name>E8R6H6_ISOPI</name>
<dbReference type="GO" id="GO:0031125">
    <property type="term" value="P:rRNA 3'-end processing"/>
    <property type="evidence" value="ECO:0007669"/>
    <property type="project" value="TreeGrafter"/>
</dbReference>
<dbReference type="InterPro" id="IPR004365">
    <property type="entry name" value="NA-bd_OB_tRNA"/>
</dbReference>
<accession>E8R6H6</accession>
<reference key="1">
    <citation type="submission" date="2010-11" db="EMBL/GenBank/DDBJ databases">
        <title>The complete sequence of chromosome of Isophaera pallida ATCC 43644.</title>
        <authorList>
            <consortium name="US DOE Joint Genome Institute (JGI-PGF)"/>
            <person name="Lucas S."/>
            <person name="Copeland A."/>
            <person name="Lapidus A."/>
            <person name="Bruce D."/>
            <person name="Goodwin L."/>
            <person name="Pitluck S."/>
            <person name="Kyrpides N."/>
            <person name="Mavromatis K."/>
            <person name="Pagani I."/>
            <person name="Ivanova N."/>
            <person name="Saunders E."/>
            <person name="Brettin T."/>
            <person name="Detter J.C."/>
            <person name="Han C."/>
            <person name="Tapia R."/>
            <person name="Land M."/>
            <person name="Hauser L."/>
            <person name="Markowitz V."/>
            <person name="Cheng J.-F."/>
            <person name="Hugenholtz P."/>
            <person name="Woyke T."/>
            <person name="Wu D."/>
            <person name="Eisen J.A."/>
        </authorList>
    </citation>
    <scope>NUCLEOTIDE SEQUENCE</scope>
    <source>
        <strain>ATCC 43644</strain>
    </source>
</reference>
<feature type="domain" description="HD/PDEase" evidence="3">
    <location>
        <begin position="160"/>
        <end position="298"/>
    </location>
</feature>
<evidence type="ECO:0000256" key="2">
    <source>
        <dbReference type="SAM" id="MobiDB-lite"/>
    </source>
</evidence>
<dbReference type="InterPro" id="IPR006675">
    <property type="entry name" value="HDIG_dom"/>
</dbReference>
<organism evidence="4 5">
    <name type="scientific">Isosphaera pallida (strain ATCC 43644 / DSM 9630 / IS1B)</name>
    <dbReference type="NCBI Taxonomy" id="575540"/>
    <lineage>
        <taxon>Bacteria</taxon>
        <taxon>Pseudomonadati</taxon>
        <taxon>Planctomycetota</taxon>
        <taxon>Planctomycetia</taxon>
        <taxon>Isosphaerales</taxon>
        <taxon>Isosphaeraceae</taxon>
        <taxon>Isosphaera</taxon>
    </lineage>
</organism>
<keyword evidence="5" id="KW-1185">Reference proteome</keyword>
<dbReference type="CDD" id="cd00077">
    <property type="entry name" value="HDc"/>
    <property type="match status" value="1"/>
</dbReference>
<sequence length="335" mass="36854">MPRRSLADLAPGDLVDDVFLVASKQSRADRQGNLYLTLDLRDPTGNISARVWNVTKSLADSFESGDFLKVRAKAQYAQGITQLVVSHLEAVDPARLGLDPAAFLPKAPVSIAVLTSQLRGFLKSLDDPHLKALCDAFLMDDAFLADFTAVPAGVREHHAYQGGLLEHVVAMMTLASTVGELYPEVNRDLLLVGCFLHDVGKVRELSHQRGFDYTDEGQLVGHLSLGVSMVEEKLPLVQRLLGEPFPPETLLRIKHMILSHHGTLEFGSPKLPMTPEAVALHHLDALDSKLHAALREIRDDPDTASRWTRYDPKRNRRLFKGSAPPAAGEGEEDLD</sequence>
<dbReference type="RefSeq" id="WP_013565175.1">
    <property type="nucleotide sequence ID" value="NC_014962.1"/>
</dbReference>
<dbReference type="SUPFAM" id="SSF109604">
    <property type="entry name" value="HD-domain/PDEase-like"/>
    <property type="match status" value="1"/>
</dbReference>
<proteinExistence type="predicted"/>
<dbReference type="NCBIfam" id="TIGR00277">
    <property type="entry name" value="HDIG"/>
    <property type="match status" value="1"/>
</dbReference>
<dbReference type="Pfam" id="PF01336">
    <property type="entry name" value="tRNA_anti-codon"/>
    <property type="match status" value="1"/>
</dbReference>
<dbReference type="HOGENOM" id="CLU_056349_2_0_0"/>
<dbReference type="InterPro" id="IPR050798">
    <property type="entry name" value="YhaM_exoribonuc/phosphodiest"/>
</dbReference>
<dbReference type="eggNOG" id="COG3481">
    <property type="taxonomic scope" value="Bacteria"/>
</dbReference>
<dbReference type="KEGG" id="ipa:Isop_2309"/>
<feature type="region of interest" description="Disordered" evidence="2">
    <location>
        <begin position="303"/>
        <end position="335"/>
    </location>
</feature>
<feature type="compositionally biased region" description="Basic and acidic residues" evidence="2">
    <location>
        <begin position="303"/>
        <end position="313"/>
    </location>
</feature>
<dbReference type="OrthoDB" id="9778453at2"/>
<dbReference type="Pfam" id="PF01966">
    <property type="entry name" value="HD"/>
    <property type="match status" value="1"/>
</dbReference>
<dbReference type="InParanoid" id="E8R6H6"/>
<dbReference type="SMART" id="SM00471">
    <property type="entry name" value="HDc"/>
    <property type="match status" value="1"/>
</dbReference>
<dbReference type="InterPro" id="IPR006674">
    <property type="entry name" value="HD_domain"/>
</dbReference>
<evidence type="ECO:0000313" key="4">
    <source>
        <dbReference type="EMBL" id="ADV62887.1"/>
    </source>
</evidence>
<evidence type="ECO:0000259" key="3">
    <source>
        <dbReference type="SMART" id="SM00471"/>
    </source>
</evidence>
<dbReference type="STRING" id="575540.Isop_2309"/>
<dbReference type="AlphaFoldDB" id="E8R6H6"/>
<dbReference type="PANTHER" id="PTHR37294">
    <property type="entry name" value="3'-5' EXORIBONUCLEASE YHAM"/>
    <property type="match status" value="1"/>
</dbReference>
<dbReference type="CDD" id="cd04492">
    <property type="entry name" value="YhaM_OBF_like"/>
    <property type="match status" value="1"/>
</dbReference>
<dbReference type="GO" id="GO:0003676">
    <property type="term" value="F:nucleic acid binding"/>
    <property type="evidence" value="ECO:0007669"/>
    <property type="project" value="InterPro"/>
</dbReference>
<dbReference type="InterPro" id="IPR003607">
    <property type="entry name" value="HD/PDEase_dom"/>
</dbReference>
<gene>
    <name evidence="4" type="ordered locus">Isop_2309</name>
</gene>
<reference evidence="4 5" key="2">
    <citation type="journal article" date="2011" name="Stand. Genomic Sci.">
        <title>Complete genome sequence of Isosphaera pallida type strain (IS1B).</title>
        <authorList>
            <consortium name="US DOE Joint Genome Institute (JGI-PGF)"/>
            <person name="Goker M."/>
            <person name="Cleland D."/>
            <person name="Saunders E."/>
            <person name="Lapidus A."/>
            <person name="Nolan M."/>
            <person name="Lucas S."/>
            <person name="Hammon N."/>
            <person name="Deshpande S."/>
            <person name="Cheng J.F."/>
            <person name="Tapia R."/>
            <person name="Han C."/>
            <person name="Goodwin L."/>
            <person name="Pitluck S."/>
            <person name="Liolios K."/>
            <person name="Pagani I."/>
            <person name="Ivanova N."/>
            <person name="Mavromatis K."/>
            <person name="Pati A."/>
            <person name="Chen A."/>
            <person name="Palaniappan K."/>
            <person name="Land M."/>
            <person name="Hauser L."/>
            <person name="Chang Y.J."/>
            <person name="Jeffries C.D."/>
            <person name="Detter J.C."/>
            <person name="Beck B."/>
            <person name="Woyke T."/>
            <person name="Bristow J."/>
            <person name="Eisen J.A."/>
            <person name="Markowitz V."/>
            <person name="Hugenholtz P."/>
            <person name="Kyrpides N.C."/>
            <person name="Klenk H.P."/>
        </authorList>
    </citation>
    <scope>NUCLEOTIDE SEQUENCE [LARGE SCALE GENOMIC DNA]</scope>
    <source>
        <strain evidence="5">ATCC 43644 / DSM 9630 / IS1B</strain>
    </source>
</reference>
<dbReference type="PANTHER" id="PTHR37294:SF1">
    <property type="entry name" value="3'-5' EXORIBONUCLEASE YHAM"/>
    <property type="match status" value="1"/>
</dbReference>
<dbReference type="Gene3D" id="1.10.3210.10">
    <property type="entry name" value="Hypothetical protein af1432"/>
    <property type="match status" value="1"/>
</dbReference>
<evidence type="ECO:0000256" key="1">
    <source>
        <dbReference type="ARBA" id="ARBA00022801"/>
    </source>
</evidence>
<dbReference type="Proteomes" id="UP000008631">
    <property type="component" value="Chromosome"/>
</dbReference>
<dbReference type="EMBL" id="CP002353">
    <property type="protein sequence ID" value="ADV62887.1"/>
    <property type="molecule type" value="Genomic_DNA"/>
</dbReference>
<evidence type="ECO:0000313" key="5">
    <source>
        <dbReference type="Proteomes" id="UP000008631"/>
    </source>
</evidence>
<dbReference type="GO" id="GO:0016787">
    <property type="term" value="F:hydrolase activity"/>
    <property type="evidence" value="ECO:0007669"/>
    <property type="project" value="UniProtKB-KW"/>
</dbReference>